<proteinExistence type="inferred from homology"/>
<protein>
    <submittedName>
        <fullName evidence="6">3',5'-cyclic-nucleotide phosphodiesterase</fullName>
        <ecNumber evidence="6">3.1.4.17</ecNumber>
    </submittedName>
</protein>
<gene>
    <name evidence="6" type="ORF">BN137_1567</name>
</gene>
<evidence type="ECO:0000259" key="5">
    <source>
        <dbReference type="Pfam" id="PF00149"/>
    </source>
</evidence>
<comment type="similarity">
    <text evidence="4">Belongs to the cyclic nucleotide phosphodiesterase class-III family.</text>
</comment>
<dbReference type="Pfam" id="PF00149">
    <property type="entry name" value="Metallophos"/>
    <property type="match status" value="1"/>
</dbReference>
<dbReference type="InterPro" id="IPR004843">
    <property type="entry name" value="Calcineurin-like_PHP"/>
</dbReference>
<keyword evidence="2 6" id="KW-0378">Hydrolase</keyword>
<feature type="domain" description="Calcineurin-like phosphoesterase" evidence="5">
    <location>
        <begin position="1"/>
        <end position="80"/>
    </location>
</feature>
<dbReference type="GO" id="GO:0004114">
    <property type="term" value="F:3',5'-cyclic-nucleotide phosphodiesterase activity"/>
    <property type="evidence" value="ECO:0007669"/>
    <property type="project" value="UniProtKB-EC"/>
</dbReference>
<dbReference type="AlphaFoldDB" id="K8AD76"/>
<reference evidence="6" key="1">
    <citation type="submission" date="2012-07" db="EMBL/GenBank/DDBJ databases">
        <authorList>
            <person name="Cummings C."/>
        </authorList>
    </citation>
    <scope>NUCLEOTIDE SEQUENCE</scope>
    <source>
        <strain evidence="6">1330</strain>
    </source>
</reference>
<evidence type="ECO:0000313" key="6">
    <source>
        <dbReference type="EMBL" id="CCJ72202.1"/>
    </source>
</evidence>
<dbReference type="InterPro" id="IPR050884">
    <property type="entry name" value="CNP_phosphodiesterase-III"/>
</dbReference>
<dbReference type="GO" id="GO:0046872">
    <property type="term" value="F:metal ion binding"/>
    <property type="evidence" value="ECO:0007669"/>
    <property type="project" value="UniProtKB-KW"/>
</dbReference>
<keyword evidence="3" id="KW-0408">Iron</keyword>
<dbReference type="EMBL" id="CAKW01000061">
    <property type="protein sequence ID" value="CCJ72202.1"/>
    <property type="molecule type" value="Genomic_DNA"/>
</dbReference>
<dbReference type="PANTHER" id="PTHR42988">
    <property type="entry name" value="PHOSPHOHYDROLASE"/>
    <property type="match status" value="1"/>
</dbReference>
<evidence type="ECO:0000256" key="3">
    <source>
        <dbReference type="ARBA" id="ARBA00023004"/>
    </source>
</evidence>
<name>K8AD76_9ENTR</name>
<dbReference type="Gene3D" id="3.60.21.10">
    <property type="match status" value="1"/>
</dbReference>
<dbReference type="EC" id="3.1.4.17" evidence="6"/>
<evidence type="ECO:0000256" key="4">
    <source>
        <dbReference type="ARBA" id="ARBA00025742"/>
    </source>
</evidence>
<sequence>MLIAQLSDIHAAPDNLNLTRLDNALTWLTPLNPDVLVLSGDLIDNGWYEGYQRIAERLATFNCRIIILPGNADDRGAMRAVWGPSMWPEAPDNGPLHAVVDTPALRIIGLDSTLEVARRAALTHIFHGFHSSLTVPADGRRCSFYTITFLKVAFRQWMR</sequence>
<evidence type="ECO:0000313" key="7">
    <source>
        <dbReference type="Proteomes" id="UP000009340"/>
    </source>
</evidence>
<keyword evidence="1" id="KW-0479">Metal-binding</keyword>
<organism evidence="6 7">
    <name type="scientific">Cronobacter condimenti 1330</name>
    <dbReference type="NCBI Taxonomy" id="1073999"/>
    <lineage>
        <taxon>Bacteria</taxon>
        <taxon>Pseudomonadati</taxon>
        <taxon>Pseudomonadota</taxon>
        <taxon>Gammaproteobacteria</taxon>
        <taxon>Enterobacterales</taxon>
        <taxon>Enterobacteriaceae</taxon>
        <taxon>Cronobacter</taxon>
    </lineage>
</organism>
<dbReference type="PANTHER" id="PTHR42988:SF2">
    <property type="entry name" value="CYCLIC NUCLEOTIDE PHOSPHODIESTERASE CBUA0032-RELATED"/>
    <property type="match status" value="1"/>
</dbReference>
<comment type="caution">
    <text evidence="6">The sequence shown here is derived from an EMBL/GenBank/DDBJ whole genome shotgun (WGS) entry which is preliminary data.</text>
</comment>
<dbReference type="eggNOG" id="COG1409">
    <property type="taxonomic scope" value="Bacteria"/>
</dbReference>
<dbReference type="Proteomes" id="UP000009340">
    <property type="component" value="Unassembled WGS sequence"/>
</dbReference>
<dbReference type="SUPFAM" id="SSF56300">
    <property type="entry name" value="Metallo-dependent phosphatases"/>
    <property type="match status" value="1"/>
</dbReference>
<evidence type="ECO:0000256" key="2">
    <source>
        <dbReference type="ARBA" id="ARBA00022801"/>
    </source>
</evidence>
<dbReference type="InterPro" id="IPR029052">
    <property type="entry name" value="Metallo-depent_PP-like"/>
</dbReference>
<dbReference type="RefSeq" id="WP_007670502.1">
    <property type="nucleotide sequence ID" value="NZ_CAKW01000061.1"/>
</dbReference>
<evidence type="ECO:0000256" key="1">
    <source>
        <dbReference type="ARBA" id="ARBA00022723"/>
    </source>
</evidence>
<accession>K8AD76</accession>